<evidence type="ECO:0000256" key="2">
    <source>
        <dbReference type="ARBA" id="ARBA00004448"/>
    </source>
</evidence>
<comment type="subunit">
    <text evidence="4">Homodimer; disulfide-linked.</text>
</comment>
<proteinExistence type="inferred from homology"/>
<keyword evidence="6 14" id="KW-0679">Respiratory chain</keyword>
<accession>A0A1J6IKL7</accession>
<keyword evidence="8 14" id="KW-0479">Metal-binding</keyword>
<dbReference type="Gene3D" id="1.20.1260.140">
    <property type="entry name" value="Alternative oxidase"/>
    <property type="match status" value="1"/>
</dbReference>
<evidence type="ECO:0000256" key="3">
    <source>
        <dbReference type="ARBA" id="ARBA00008388"/>
    </source>
</evidence>
<keyword evidence="7 14" id="KW-0812">Transmembrane</keyword>
<comment type="similarity">
    <text evidence="3 14">Belongs to the alternative oxidase family.</text>
</comment>
<dbReference type="EMBL" id="MJEQ01037192">
    <property type="protein sequence ID" value="OIS98262.1"/>
    <property type="molecule type" value="Genomic_DNA"/>
</dbReference>
<dbReference type="Proteomes" id="UP000187609">
    <property type="component" value="Unassembled WGS sequence"/>
</dbReference>
<name>A0A1J6IKL7_NICAT</name>
<dbReference type="AlphaFoldDB" id="A0A1J6IKL7"/>
<evidence type="ECO:0000256" key="9">
    <source>
        <dbReference type="ARBA" id="ARBA00022982"/>
    </source>
</evidence>
<dbReference type="PANTHER" id="PTHR31803:SF3">
    <property type="entry name" value="ALTERNATIVE OXIDASE"/>
    <property type="match status" value="1"/>
</dbReference>
<reference evidence="15" key="1">
    <citation type="submission" date="2016-11" db="EMBL/GenBank/DDBJ databases">
        <title>The genome of Nicotiana attenuata.</title>
        <authorList>
            <person name="Xu S."/>
            <person name="Brockmoeller T."/>
            <person name="Gaquerel E."/>
            <person name="Navarro A."/>
            <person name="Kuhl H."/>
            <person name="Gase K."/>
            <person name="Ling Z."/>
            <person name="Zhou W."/>
            <person name="Kreitzer C."/>
            <person name="Stanke M."/>
            <person name="Tang H."/>
            <person name="Lyons E."/>
            <person name="Pandey P."/>
            <person name="Pandey S.P."/>
            <person name="Timmermann B."/>
            <person name="Baldwin I.T."/>
        </authorList>
    </citation>
    <scope>NUCLEOTIDE SEQUENCE [LARGE SCALE GENOMIC DNA]</scope>
    <source>
        <strain evidence="15">UT</strain>
    </source>
</reference>
<dbReference type="PANTHER" id="PTHR31803">
    <property type="entry name" value="ALTERNATIVE OXIDASE"/>
    <property type="match status" value="1"/>
</dbReference>
<keyword evidence="5" id="KW-0813">Transport</keyword>
<keyword evidence="16" id="KW-1185">Reference proteome</keyword>
<comment type="catalytic activity">
    <reaction evidence="1 14">
        <text>2 a ubiquinol + O2 = 2 a ubiquinone + 2 H2O</text>
        <dbReference type="Rhea" id="RHEA:30255"/>
        <dbReference type="Rhea" id="RHEA-COMP:9565"/>
        <dbReference type="Rhea" id="RHEA-COMP:9566"/>
        <dbReference type="ChEBI" id="CHEBI:15377"/>
        <dbReference type="ChEBI" id="CHEBI:15379"/>
        <dbReference type="ChEBI" id="CHEBI:16389"/>
        <dbReference type="ChEBI" id="CHEBI:17976"/>
        <dbReference type="EC" id="1.10.3.11"/>
    </reaction>
</comment>
<evidence type="ECO:0000256" key="13">
    <source>
        <dbReference type="ARBA" id="ARBA00023136"/>
    </source>
</evidence>
<gene>
    <name evidence="15" type="primary">AOX2_2</name>
    <name evidence="15" type="ORF">A4A49_62434</name>
</gene>
<dbReference type="InterPro" id="IPR002680">
    <property type="entry name" value="AOX"/>
</dbReference>
<evidence type="ECO:0000256" key="6">
    <source>
        <dbReference type="ARBA" id="ARBA00022660"/>
    </source>
</evidence>
<dbReference type="Pfam" id="PF01786">
    <property type="entry name" value="AOX"/>
    <property type="match status" value="1"/>
</dbReference>
<evidence type="ECO:0000256" key="14">
    <source>
        <dbReference type="RuleBase" id="RU003779"/>
    </source>
</evidence>
<keyword evidence="11 14" id="KW-0560">Oxidoreductase</keyword>
<dbReference type="GO" id="GO:0009916">
    <property type="term" value="F:alternative oxidase activity"/>
    <property type="evidence" value="ECO:0007669"/>
    <property type="project" value="UniProtKB-UniRule"/>
</dbReference>
<evidence type="ECO:0000256" key="12">
    <source>
        <dbReference type="ARBA" id="ARBA00023004"/>
    </source>
</evidence>
<keyword evidence="10" id="KW-1133">Transmembrane helix</keyword>
<dbReference type="GO" id="GO:0102721">
    <property type="term" value="F:ubiquinol:oxygen oxidoreductase activity"/>
    <property type="evidence" value="ECO:0007669"/>
    <property type="project" value="UniProtKB-EC"/>
</dbReference>
<comment type="caution">
    <text evidence="15">The sequence shown here is derived from an EMBL/GenBank/DDBJ whole genome shotgun (WGS) entry which is preliminary data.</text>
</comment>
<dbReference type="EC" id="1.10.3.11" evidence="14"/>
<evidence type="ECO:0000256" key="5">
    <source>
        <dbReference type="ARBA" id="ARBA00022448"/>
    </source>
</evidence>
<keyword evidence="9 14" id="KW-0249">Electron transport</keyword>
<keyword evidence="13 14" id="KW-0472">Membrane</keyword>
<dbReference type="InterPro" id="IPR038659">
    <property type="entry name" value="AOX_sf"/>
</dbReference>
<dbReference type="GO" id="GO:0010230">
    <property type="term" value="P:alternative respiration"/>
    <property type="evidence" value="ECO:0007669"/>
    <property type="project" value="TreeGrafter"/>
</dbReference>
<keyword evidence="12 14" id="KW-0408">Iron</keyword>
<protein>
    <recommendedName>
        <fullName evidence="14">Ubiquinol oxidase</fullName>
        <ecNumber evidence="14">1.10.3.11</ecNumber>
    </recommendedName>
</protein>
<dbReference type="GO" id="GO:0098803">
    <property type="term" value="C:respiratory chain complex"/>
    <property type="evidence" value="ECO:0007669"/>
    <property type="project" value="UniProtKB-UniRule"/>
</dbReference>
<evidence type="ECO:0000256" key="10">
    <source>
        <dbReference type="ARBA" id="ARBA00022989"/>
    </source>
</evidence>
<dbReference type="GO" id="GO:0106292">
    <property type="term" value="F:superoxide-generating NADPH oxidase activity"/>
    <property type="evidence" value="ECO:0007669"/>
    <property type="project" value="UniProtKB-ARBA"/>
</dbReference>
<evidence type="ECO:0000256" key="4">
    <source>
        <dbReference type="ARBA" id="ARBA00011748"/>
    </source>
</evidence>
<evidence type="ECO:0000313" key="16">
    <source>
        <dbReference type="Proteomes" id="UP000187609"/>
    </source>
</evidence>
<sequence>MAPTKLKLVQVQFEFVFVFIFPCLNVCKLLRRSEQSGGWIEEAENEMMHLMTFMEAAKPNWYVPAIAIDSYIEFLKELDKGNIKNVPAPAIATDYKA</sequence>
<evidence type="ECO:0000256" key="1">
    <source>
        <dbReference type="ARBA" id="ARBA00001192"/>
    </source>
</evidence>
<dbReference type="GO" id="GO:0046872">
    <property type="term" value="F:metal ion binding"/>
    <property type="evidence" value="ECO:0007669"/>
    <property type="project" value="UniProtKB-UniRule"/>
</dbReference>
<evidence type="ECO:0000256" key="7">
    <source>
        <dbReference type="ARBA" id="ARBA00022692"/>
    </source>
</evidence>
<comment type="cofactor">
    <cofactor evidence="14">
        <name>Fe cation</name>
        <dbReference type="ChEBI" id="CHEBI:24875"/>
    </cofactor>
    <text evidence="14">Binds 2 iron ions per subunit.</text>
</comment>
<organism evidence="15 16">
    <name type="scientific">Nicotiana attenuata</name>
    <name type="common">Coyote tobacco</name>
    <dbReference type="NCBI Taxonomy" id="49451"/>
    <lineage>
        <taxon>Eukaryota</taxon>
        <taxon>Viridiplantae</taxon>
        <taxon>Streptophyta</taxon>
        <taxon>Embryophyta</taxon>
        <taxon>Tracheophyta</taxon>
        <taxon>Spermatophyta</taxon>
        <taxon>Magnoliopsida</taxon>
        <taxon>eudicotyledons</taxon>
        <taxon>Gunneridae</taxon>
        <taxon>Pentapetalae</taxon>
        <taxon>asterids</taxon>
        <taxon>lamiids</taxon>
        <taxon>Solanales</taxon>
        <taxon>Solanaceae</taxon>
        <taxon>Nicotianoideae</taxon>
        <taxon>Nicotianeae</taxon>
        <taxon>Nicotiana</taxon>
    </lineage>
</organism>
<evidence type="ECO:0000256" key="8">
    <source>
        <dbReference type="ARBA" id="ARBA00022723"/>
    </source>
</evidence>
<evidence type="ECO:0000313" key="15">
    <source>
        <dbReference type="EMBL" id="OIS98262.1"/>
    </source>
</evidence>
<comment type="subcellular location">
    <subcellularLocation>
        <location evidence="2">Mitochondrion inner membrane</location>
        <topology evidence="2">Multi-pass membrane protein</topology>
    </subcellularLocation>
</comment>
<dbReference type="GO" id="GO:0005743">
    <property type="term" value="C:mitochondrial inner membrane"/>
    <property type="evidence" value="ECO:0007669"/>
    <property type="project" value="UniProtKB-SubCell"/>
</dbReference>
<dbReference type="Gramene" id="OIS98262">
    <property type="protein sequence ID" value="OIS98262"/>
    <property type="gene ID" value="A4A49_62434"/>
</dbReference>
<evidence type="ECO:0000256" key="11">
    <source>
        <dbReference type="ARBA" id="ARBA00023002"/>
    </source>
</evidence>